<comment type="caution">
    <text evidence="3">The sequence shown here is derived from an EMBL/GenBank/DDBJ whole genome shotgun (WGS) entry which is preliminary data.</text>
</comment>
<evidence type="ECO:0000313" key="4">
    <source>
        <dbReference type="Proteomes" id="UP000696280"/>
    </source>
</evidence>
<gene>
    <name evidence="3" type="ORF">HYFRA_00002727</name>
    <name evidence="2" type="ORF">HYFRA_00005687</name>
</gene>
<dbReference type="EMBL" id="CAJVRL010000103">
    <property type="protein sequence ID" value="CAG8961184.1"/>
    <property type="molecule type" value="Genomic_DNA"/>
</dbReference>
<feature type="signal peptide" evidence="1">
    <location>
        <begin position="1"/>
        <end position="18"/>
    </location>
</feature>
<evidence type="ECO:0000313" key="3">
    <source>
        <dbReference type="EMBL" id="CAG8961184.1"/>
    </source>
</evidence>
<evidence type="ECO:0008006" key="5">
    <source>
        <dbReference type="Google" id="ProtNLM"/>
    </source>
</evidence>
<dbReference type="Proteomes" id="UP000696280">
    <property type="component" value="Unassembled WGS sequence"/>
</dbReference>
<evidence type="ECO:0000313" key="2">
    <source>
        <dbReference type="EMBL" id="CAG8951883.1"/>
    </source>
</evidence>
<organism evidence="3 4">
    <name type="scientific">Hymenoscyphus fraxineus</name>
    <dbReference type="NCBI Taxonomy" id="746836"/>
    <lineage>
        <taxon>Eukaryota</taxon>
        <taxon>Fungi</taxon>
        <taxon>Dikarya</taxon>
        <taxon>Ascomycota</taxon>
        <taxon>Pezizomycotina</taxon>
        <taxon>Leotiomycetes</taxon>
        <taxon>Helotiales</taxon>
        <taxon>Helotiaceae</taxon>
        <taxon>Hymenoscyphus</taxon>
    </lineage>
</organism>
<dbReference type="EMBL" id="CAJVRL010000044">
    <property type="protein sequence ID" value="CAG8951883.1"/>
    <property type="molecule type" value="Genomic_DNA"/>
</dbReference>
<feature type="chain" id="PRO_5040652757" description="Extracellular membrane protein CFEM domain-containing protein" evidence="1">
    <location>
        <begin position="19"/>
        <end position="78"/>
    </location>
</feature>
<keyword evidence="1" id="KW-0732">Signal</keyword>
<evidence type="ECO:0000256" key="1">
    <source>
        <dbReference type="SAM" id="SignalP"/>
    </source>
</evidence>
<sequence length="78" mass="8396">MRLLNLIVALGFTATAMGQDWTCPIPTADCEVRCKSSAPGAPNRGGMSYAVCDEYGKNNQCLCNDGAYLVNIIKGVWH</sequence>
<protein>
    <recommendedName>
        <fullName evidence="5">Extracellular membrane protein CFEM domain-containing protein</fullName>
    </recommendedName>
</protein>
<keyword evidence="4" id="KW-1185">Reference proteome</keyword>
<reference evidence="3" key="1">
    <citation type="submission" date="2021-07" db="EMBL/GenBank/DDBJ databases">
        <authorList>
            <person name="Durling M."/>
        </authorList>
    </citation>
    <scope>NUCLEOTIDE SEQUENCE</scope>
</reference>
<proteinExistence type="predicted"/>
<dbReference type="AlphaFoldDB" id="A0A9N9L824"/>
<name>A0A9N9L824_9HELO</name>
<accession>A0A9N9L824</accession>